<evidence type="ECO:0000313" key="1">
    <source>
        <dbReference type="EMBL" id="SHF97623.1"/>
    </source>
</evidence>
<protein>
    <submittedName>
        <fullName evidence="1">Uncharacterized protein</fullName>
    </submittedName>
</protein>
<dbReference type="AlphaFoldDB" id="A0A1M5G1M3"/>
<proteinExistence type="predicted"/>
<name>A0A1M5G1M3_9BACT</name>
<reference evidence="1 2" key="1">
    <citation type="submission" date="2016-11" db="EMBL/GenBank/DDBJ databases">
        <authorList>
            <person name="Jaros S."/>
            <person name="Januszkiewicz K."/>
            <person name="Wedrychowicz H."/>
        </authorList>
    </citation>
    <scope>NUCLEOTIDE SEQUENCE [LARGE SCALE GENOMIC DNA]</scope>
    <source>
        <strain evidence="1 2">DSM 26897</strain>
    </source>
</reference>
<sequence>MGSLYKNYKSGDVKNAAPGYGPNAFLTPVDYFTDLKTPVISPTPVLGEAVTIATSHVYATGKKSIEVYCVPKTVSGDGEMSGEVLGKVFRWTPKIIVAGDGPELLEMMQNLLNGSFILHIEDVKKCETGSGFVQFGSKCTPCTVVEGSFKSGTQGDGRKQFEFTLEAFDKYFYTGALEVMA</sequence>
<keyword evidence="2" id="KW-1185">Reference proteome</keyword>
<evidence type="ECO:0000313" key="2">
    <source>
        <dbReference type="Proteomes" id="UP000184368"/>
    </source>
</evidence>
<dbReference type="OrthoDB" id="955525at2"/>
<dbReference type="RefSeq" id="WP_073045985.1">
    <property type="nucleotide sequence ID" value="NZ_FQUO01000015.1"/>
</dbReference>
<dbReference type="STRING" id="1302690.BUE76_10625"/>
<organism evidence="1 2">
    <name type="scientific">Cnuella takakiae</name>
    <dbReference type="NCBI Taxonomy" id="1302690"/>
    <lineage>
        <taxon>Bacteria</taxon>
        <taxon>Pseudomonadati</taxon>
        <taxon>Bacteroidota</taxon>
        <taxon>Chitinophagia</taxon>
        <taxon>Chitinophagales</taxon>
        <taxon>Chitinophagaceae</taxon>
        <taxon>Cnuella</taxon>
    </lineage>
</organism>
<dbReference type="EMBL" id="FQUO01000015">
    <property type="protein sequence ID" value="SHF97623.1"/>
    <property type="molecule type" value="Genomic_DNA"/>
</dbReference>
<gene>
    <name evidence="1" type="ORF">SAMN05444008_11563</name>
</gene>
<dbReference type="Proteomes" id="UP000184368">
    <property type="component" value="Unassembled WGS sequence"/>
</dbReference>
<accession>A0A1M5G1M3</accession>